<feature type="region of interest" description="Disordered" evidence="1">
    <location>
        <begin position="760"/>
        <end position="787"/>
    </location>
</feature>
<dbReference type="AlphaFoldDB" id="U4LR73"/>
<evidence type="ECO:0000313" key="3">
    <source>
        <dbReference type="EMBL" id="CCX34455.1"/>
    </source>
</evidence>
<protein>
    <submittedName>
        <fullName evidence="3">Similar to Arrestin-related trafficking adapter 3 acc. no. P47029</fullName>
    </submittedName>
</protein>
<dbReference type="SMART" id="SM01017">
    <property type="entry name" value="Arrestin_C"/>
    <property type="match status" value="1"/>
</dbReference>
<dbReference type="GO" id="GO:0031625">
    <property type="term" value="F:ubiquitin protein ligase binding"/>
    <property type="evidence" value="ECO:0007669"/>
    <property type="project" value="TreeGrafter"/>
</dbReference>
<dbReference type="PANTHER" id="PTHR11188">
    <property type="entry name" value="ARRESTIN DOMAIN CONTAINING PROTEIN"/>
    <property type="match status" value="1"/>
</dbReference>
<feature type="compositionally biased region" description="Polar residues" evidence="1">
    <location>
        <begin position="145"/>
        <end position="154"/>
    </location>
</feature>
<feature type="region of interest" description="Disordered" evidence="1">
    <location>
        <begin position="165"/>
        <end position="184"/>
    </location>
</feature>
<feature type="region of interest" description="Disordered" evidence="1">
    <location>
        <begin position="190"/>
        <end position="212"/>
    </location>
</feature>
<dbReference type="InterPro" id="IPR011022">
    <property type="entry name" value="Arrestin_C-like"/>
</dbReference>
<sequence>MTYPPNLIPSSVPAAANTYPGSRPQNQCLEMQTLSTITTPLSSTNCQSESCAASTVSGLGISTPLCTPTTENLATSIPRIIVPKITPETHLPARKSKIEKAKHLISSFSARRRNSISPKPHTMHQSTPQFVGGGYSGIPSHHVNHNTSSPQCFSPTLSSTWPVNNSARNSRTHLNAPNQPMLRRRRSGTMPARLNHPADTLSPEKPQASSTNGSVSMTIRLHSPILFQQGLEAMGRENDEHRESVSPAMLRGQLMIRVTKPTNIKTITLTFKGKAITKWPEGLPPKKTEFFEEKSVMHHTWPFFNAKFPTVEAGHLADSYIPRDASGLSGGITSFLNKTPRDSEDKIGFRIQKSKSLSKDEDSTSSANSKGYRVFQPGDYIYGFELPIDSSKPETINTEYGTVRYHLEGSVERVNSFGIKSTLYGKREVQVVRVPSDSNMEQSEPIAINRTWEDQLHYDIVISGKAFPLGGTMPMAMKLTPLQKCRIHRVKASITEAIEYVAMDGKVHRIIEPKKIPLFDKRPDKPMETTYKGTAMRVLAGGGFDNRDFQDGPINDPHSEGAVSILGDLSGQETAASTELEFDIGLPGCDNKGKNRIHHNTTYKNILVNHWIKIVIRISKADAENPEKRRFFEITIDSPFHVLSCHVTNPNTQLPMYGTPSAENIDRRAICNCAANRATRPTAPMDRPMHLIRAPSNLPPDYDEDSSPPPCMTPPPNYEGLFQGMNGQGMGCGMDDYFSRREIELGEEPEMQLRRGMMIPLTPGRAGPSRSFDEPRRRWLEELDGRP</sequence>
<dbReference type="eggNOG" id="KOG3780">
    <property type="taxonomic scope" value="Eukaryota"/>
</dbReference>
<feature type="region of interest" description="Disordered" evidence="1">
    <location>
        <begin position="347"/>
        <end position="370"/>
    </location>
</feature>
<evidence type="ECO:0000259" key="2">
    <source>
        <dbReference type="SMART" id="SM01017"/>
    </source>
</evidence>
<dbReference type="EMBL" id="HF936538">
    <property type="protein sequence ID" value="CCX34455.1"/>
    <property type="molecule type" value="Genomic_DNA"/>
</dbReference>
<accession>U4LR73</accession>
<dbReference type="Gene3D" id="2.60.40.640">
    <property type="match status" value="1"/>
</dbReference>
<dbReference type="PANTHER" id="PTHR11188:SF174">
    <property type="entry name" value="ARRESTIN-RELATED TRAFFICKING ADAPTER 10-RELATED"/>
    <property type="match status" value="1"/>
</dbReference>
<dbReference type="GO" id="GO:0005829">
    <property type="term" value="C:cytosol"/>
    <property type="evidence" value="ECO:0007669"/>
    <property type="project" value="TreeGrafter"/>
</dbReference>
<feature type="region of interest" description="Disordered" evidence="1">
    <location>
        <begin position="114"/>
        <end position="154"/>
    </location>
</feature>
<dbReference type="Pfam" id="PF02752">
    <property type="entry name" value="Arrestin_C"/>
    <property type="match status" value="1"/>
</dbReference>
<dbReference type="GO" id="GO:0030674">
    <property type="term" value="F:protein-macromolecule adaptor activity"/>
    <property type="evidence" value="ECO:0007669"/>
    <property type="project" value="TreeGrafter"/>
</dbReference>
<feature type="domain" description="Arrestin C-terminal-like" evidence="2">
    <location>
        <begin position="452"/>
        <end position="647"/>
    </location>
</feature>
<evidence type="ECO:0000256" key="1">
    <source>
        <dbReference type="SAM" id="MobiDB-lite"/>
    </source>
</evidence>
<name>U4LR73_PYROM</name>
<feature type="compositionally biased region" description="Basic and acidic residues" evidence="1">
    <location>
        <begin position="771"/>
        <end position="787"/>
    </location>
</feature>
<dbReference type="STRING" id="1076935.U4LR73"/>
<evidence type="ECO:0000313" key="4">
    <source>
        <dbReference type="Proteomes" id="UP000018144"/>
    </source>
</evidence>
<dbReference type="InterPro" id="IPR014756">
    <property type="entry name" value="Ig_E-set"/>
</dbReference>
<proteinExistence type="predicted"/>
<dbReference type="OMA" id="FHILSCK"/>
<dbReference type="Proteomes" id="UP000018144">
    <property type="component" value="Unassembled WGS sequence"/>
</dbReference>
<organism evidence="3 4">
    <name type="scientific">Pyronema omphalodes (strain CBS 100304)</name>
    <name type="common">Pyronema confluens</name>
    <dbReference type="NCBI Taxonomy" id="1076935"/>
    <lineage>
        <taxon>Eukaryota</taxon>
        <taxon>Fungi</taxon>
        <taxon>Dikarya</taxon>
        <taxon>Ascomycota</taxon>
        <taxon>Pezizomycotina</taxon>
        <taxon>Pezizomycetes</taxon>
        <taxon>Pezizales</taxon>
        <taxon>Pyronemataceae</taxon>
        <taxon>Pyronema</taxon>
    </lineage>
</organism>
<dbReference type="InterPro" id="IPR014752">
    <property type="entry name" value="Arrestin-like_C"/>
</dbReference>
<reference evidence="3 4" key="1">
    <citation type="journal article" date="2013" name="PLoS Genet.">
        <title>The genome and development-dependent transcriptomes of Pyronema confluens: a window into fungal evolution.</title>
        <authorList>
            <person name="Traeger S."/>
            <person name="Altegoer F."/>
            <person name="Freitag M."/>
            <person name="Gabaldon T."/>
            <person name="Kempken F."/>
            <person name="Kumar A."/>
            <person name="Marcet-Houben M."/>
            <person name="Poggeler S."/>
            <person name="Stajich J.E."/>
            <person name="Nowrousian M."/>
        </authorList>
    </citation>
    <scope>NUCLEOTIDE SEQUENCE [LARGE SCALE GENOMIC DNA]</scope>
    <source>
        <strain evidence="4">CBS 100304</strain>
        <tissue evidence="3">Vegetative mycelium</tissue>
    </source>
</reference>
<dbReference type="GO" id="GO:0070086">
    <property type="term" value="P:ubiquitin-dependent endocytosis"/>
    <property type="evidence" value="ECO:0007669"/>
    <property type="project" value="TreeGrafter"/>
</dbReference>
<feature type="compositionally biased region" description="Polar residues" evidence="1">
    <location>
        <begin position="165"/>
        <end position="178"/>
    </location>
</feature>
<gene>
    <name evidence="3" type="ORF">PCON_03719</name>
</gene>
<dbReference type="SUPFAM" id="SSF81296">
    <property type="entry name" value="E set domains"/>
    <property type="match status" value="1"/>
</dbReference>
<dbReference type="InterPro" id="IPR050357">
    <property type="entry name" value="Arrestin_domain-protein"/>
</dbReference>
<dbReference type="OrthoDB" id="2238745at2759"/>
<keyword evidence="4" id="KW-1185">Reference proteome</keyword>